<feature type="compositionally biased region" description="Low complexity" evidence="1">
    <location>
        <begin position="9"/>
        <end position="23"/>
    </location>
</feature>
<accession>A0A0G1ZE38</accession>
<keyword evidence="2" id="KW-0472">Membrane</keyword>
<feature type="transmembrane region" description="Helical" evidence="2">
    <location>
        <begin position="254"/>
        <end position="279"/>
    </location>
</feature>
<evidence type="ECO:0000256" key="1">
    <source>
        <dbReference type="SAM" id="MobiDB-lite"/>
    </source>
</evidence>
<name>A0A0G1ZE38_9BACT</name>
<keyword evidence="2" id="KW-1133">Transmembrane helix</keyword>
<proteinExistence type="predicted"/>
<organism evidence="3 4">
    <name type="scientific">Candidatus Magasanikbacteria bacterium GW2011_GWA2_50_22</name>
    <dbReference type="NCBI Taxonomy" id="1619043"/>
    <lineage>
        <taxon>Bacteria</taxon>
        <taxon>Candidatus Magasanikiibacteriota</taxon>
    </lineage>
</organism>
<evidence type="ECO:0000256" key="2">
    <source>
        <dbReference type="SAM" id="Phobius"/>
    </source>
</evidence>
<dbReference type="EMBL" id="LCQN01000003">
    <property type="protein sequence ID" value="KKW17469.1"/>
    <property type="molecule type" value="Genomic_DNA"/>
</dbReference>
<gene>
    <name evidence="3" type="ORF">UY58_C0003G0046</name>
</gene>
<dbReference type="AlphaFoldDB" id="A0A0G1ZE38"/>
<keyword evidence="2" id="KW-0812">Transmembrane</keyword>
<protein>
    <submittedName>
        <fullName evidence="3">Outer membrane protein</fullName>
    </submittedName>
</protein>
<evidence type="ECO:0000313" key="4">
    <source>
        <dbReference type="Proteomes" id="UP000033982"/>
    </source>
</evidence>
<feature type="region of interest" description="Disordered" evidence="1">
    <location>
        <begin position="1"/>
        <end position="31"/>
    </location>
</feature>
<evidence type="ECO:0000313" key="3">
    <source>
        <dbReference type="EMBL" id="KKW17469.1"/>
    </source>
</evidence>
<comment type="caution">
    <text evidence="3">The sequence shown here is derived from an EMBL/GenBank/DDBJ whole genome shotgun (WGS) entry which is preliminary data.</text>
</comment>
<reference evidence="3 4" key="1">
    <citation type="journal article" date="2015" name="Nature">
        <title>rRNA introns, odd ribosomes, and small enigmatic genomes across a large radiation of phyla.</title>
        <authorList>
            <person name="Brown C.T."/>
            <person name="Hug L.A."/>
            <person name="Thomas B.C."/>
            <person name="Sharon I."/>
            <person name="Castelle C.J."/>
            <person name="Singh A."/>
            <person name="Wilkins M.J."/>
            <person name="Williams K.H."/>
            <person name="Banfield J.F."/>
        </authorList>
    </citation>
    <scope>NUCLEOTIDE SEQUENCE [LARGE SCALE GENOMIC DNA]</scope>
</reference>
<dbReference type="Proteomes" id="UP000033982">
    <property type="component" value="Unassembled WGS sequence"/>
</dbReference>
<sequence>MEETNPKDTTANPATGTNTAPAASQDVSVDNADVNKAASTIEEHVVLSASIVPVPPARKIQPISVIHSAQTPIKIPDPHQPIQSTPAPIPAIQNVHDEAKITPPVSDTPAPTATTPPAPKTLRADIANIIGKIKLPERITVKLSAGKAKPPAPPSPPPTIPPVPEKEIKNIGTVSAGDAPAQAALQSENVKREEKEPASSIVSVHTLKDDLQTVVRDKKMSIVRAVALETEKKRGQEHLADTNPASERARSRKAIGIAFVVVILLTLSTIAFVGVRFVLEQSAGNAVPAAAPALIFSEKTVVLPRETKTGADLKQTLLAGERNLENIQLGAIIRIVPTFSQTEPDGTETQRADSIGDFLTAIEARASAELARSFRGDFFLGLHQTVDKLSPVIIIPVTSYERAFAGMLAWEPTMNSDLSPIFTPISPQIVNEQGVLVERHFQDSLINNYDVRVLKDDAGATKLLYSFPTRAILIISESQYSFTEALSRLRASRQL</sequence>